<evidence type="ECO:0000256" key="1">
    <source>
        <dbReference type="ARBA" id="ARBA00004123"/>
    </source>
</evidence>
<dbReference type="KEGG" id="lak:106155060"/>
<keyword evidence="11" id="KW-0675">Receptor</keyword>
<evidence type="ECO:0000259" key="8">
    <source>
        <dbReference type="PROSITE" id="PS50112"/>
    </source>
</evidence>
<dbReference type="InterPro" id="IPR001610">
    <property type="entry name" value="PAC"/>
</dbReference>
<feature type="region of interest" description="Disordered" evidence="7">
    <location>
        <begin position="1"/>
        <end position="44"/>
    </location>
</feature>
<evidence type="ECO:0000256" key="7">
    <source>
        <dbReference type="SAM" id="MobiDB-lite"/>
    </source>
</evidence>
<dbReference type="GO" id="GO:0005667">
    <property type="term" value="C:transcription regulator complex"/>
    <property type="evidence" value="ECO:0007669"/>
    <property type="project" value="InterPro"/>
</dbReference>
<dbReference type="GO" id="GO:0003677">
    <property type="term" value="F:DNA binding"/>
    <property type="evidence" value="ECO:0007669"/>
    <property type="project" value="UniProtKB-KW"/>
</dbReference>
<name>A0A1S3HI29_LINAN</name>
<reference evidence="11" key="1">
    <citation type="submission" date="2025-08" db="UniProtKB">
        <authorList>
            <consortium name="RefSeq"/>
        </authorList>
    </citation>
    <scope>IDENTIFICATION</scope>
    <source>
        <tissue evidence="11">Gonads</tissue>
    </source>
</reference>
<evidence type="ECO:0000256" key="4">
    <source>
        <dbReference type="ARBA" id="ARBA00023125"/>
    </source>
</evidence>
<feature type="compositionally biased region" description="Polar residues" evidence="7">
    <location>
        <begin position="553"/>
        <end position="579"/>
    </location>
</feature>
<dbReference type="PANTHER" id="PTHR23042">
    <property type="entry name" value="CIRCADIAN PROTEIN CLOCK/ARNT/BMAL/PAS"/>
    <property type="match status" value="1"/>
</dbReference>
<gene>
    <name evidence="11" type="primary">LOC106155060</name>
</gene>
<dbReference type="Pfam" id="PF00989">
    <property type="entry name" value="PAS"/>
    <property type="match status" value="1"/>
</dbReference>
<keyword evidence="3" id="KW-0805">Transcription regulation</keyword>
<dbReference type="GO" id="GO:0003700">
    <property type="term" value="F:DNA-binding transcription factor activity"/>
    <property type="evidence" value="ECO:0007669"/>
    <property type="project" value="InterPro"/>
</dbReference>
<dbReference type="InterPro" id="IPR036638">
    <property type="entry name" value="HLH_DNA-bd_sf"/>
</dbReference>
<dbReference type="Gene3D" id="3.30.450.20">
    <property type="entry name" value="PAS domain"/>
    <property type="match status" value="2"/>
</dbReference>
<feature type="domain" description="PAS" evidence="8">
    <location>
        <begin position="120"/>
        <end position="191"/>
    </location>
</feature>
<dbReference type="CDD" id="cd18947">
    <property type="entry name" value="bHLH-PAS_ARNT"/>
    <property type="match status" value="1"/>
</dbReference>
<dbReference type="FunFam" id="4.10.280.10:FF:000011">
    <property type="entry name" value="Aryl hydrocarbon receptor nuclear translocator 2"/>
    <property type="match status" value="1"/>
</dbReference>
<dbReference type="CDD" id="cd00130">
    <property type="entry name" value="PAS"/>
    <property type="match status" value="2"/>
</dbReference>
<evidence type="ECO:0000256" key="3">
    <source>
        <dbReference type="ARBA" id="ARBA00023015"/>
    </source>
</evidence>
<dbReference type="InterPro" id="IPR000014">
    <property type="entry name" value="PAS"/>
</dbReference>
<dbReference type="SMART" id="SM00353">
    <property type="entry name" value="HLH"/>
    <property type="match status" value="1"/>
</dbReference>
<dbReference type="GeneID" id="106155060"/>
<dbReference type="PRINTS" id="PR00785">
    <property type="entry name" value="NCTRNSLOCATR"/>
</dbReference>
<dbReference type="InterPro" id="IPR001067">
    <property type="entry name" value="Nuc_translocat"/>
</dbReference>
<dbReference type="PROSITE" id="PS50112">
    <property type="entry name" value="PAS"/>
    <property type="match status" value="2"/>
</dbReference>
<keyword evidence="4" id="KW-0238">DNA-binding</keyword>
<dbReference type="SUPFAM" id="SSF47459">
    <property type="entry name" value="HLH, helix-loop-helix DNA-binding domain"/>
    <property type="match status" value="1"/>
</dbReference>
<dbReference type="SUPFAM" id="SSF55785">
    <property type="entry name" value="PYP-like sensor domain (PAS domain)"/>
    <property type="match status" value="2"/>
</dbReference>
<dbReference type="GO" id="GO:0005634">
    <property type="term" value="C:nucleus"/>
    <property type="evidence" value="ECO:0007669"/>
    <property type="project" value="UniProtKB-SubCell"/>
</dbReference>
<protein>
    <submittedName>
        <fullName evidence="11">Aryl hydrocarbon receptor nuclear translocator homolog isoform X1</fullName>
    </submittedName>
</protein>
<keyword evidence="6" id="KW-0539">Nucleus</keyword>
<feature type="domain" description="PAS" evidence="8">
    <location>
        <begin position="332"/>
        <end position="381"/>
    </location>
</feature>
<dbReference type="GO" id="GO:0046983">
    <property type="term" value="F:protein dimerization activity"/>
    <property type="evidence" value="ECO:0007669"/>
    <property type="project" value="InterPro"/>
</dbReference>
<evidence type="ECO:0000256" key="2">
    <source>
        <dbReference type="ARBA" id="ARBA00022737"/>
    </source>
</evidence>
<evidence type="ECO:0000313" key="11">
    <source>
        <dbReference type="RefSeq" id="XP_013385136.1"/>
    </source>
</evidence>
<feature type="compositionally biased region" description="Low complexity" evidence="7">
    <location>
        <begin position="1"/>
        <end position="11"/>
    </location>
</feature>
<comment type="subcellular location">
    <subcellularLocation>
        <location evidence="1">Nucleus</location>
    </subcellularLocation>
</comment>
<feature type="domain" description="BHLH" evidence="9">
    <location>
        <begin position="48"/>
        <end position="101"/>
    </location>
</feature>
<dbReference type="RefSeq" id="XP_013385136.1">
    <property type="nucleotide sequence ID" value="XM_013529682.2"/>
</dbReference>
<dbReference type="InterPro" id="IPR035965">
    <property type="entry name" value="PAS-like_dom_sf"/>
</dbReference>
<dbReference type="InterPro" id="IPR013767">
    <property type="entry name" value="PAS_fold"/>
</dbReference>
<feature type="region of interest" description="Disordered" evidence="7">
    <location>
        <begin position="430"/>
        <end position="472"/>
    </location>
</feature>
<keyword evidence="5" id="KW-0804">Transcription</keyword>
<feature type="compositionally biased region" description="Low complexity" evidence="7">
    <location>
        <begin position="584"/>
        <end position="611"/>
    </location>
</feature>
<dbReference type="Proteomes" id="UP000085678">
    <property type="component" value="Unplaced"/>
</dbReference>
<keyword evidence="2" id="KW-0677">Repeat</keyword>
<feature type="compositionally biased region" description="Polar residues" evidence="7">
    <location>
        <begin position="430"/>
        <end position="454"/>
    </location>
</feature>
<dbReference type="PROSITE" id="PS50888">
    <property type="entry name" value="BHLH"/>
    <property type="match status" value="1"/>
</dbReference>
<sequence>MSMAAASAAPPGALDGGKKRKRASGGGSDDEDSQGFSRDQDTVDKERFARESHCEIERRRRNKMTAYMSELCDMIPSCSSLARKPDKLTILRMAGSYMKTLRGTGNTSSDGSYKPSFLTDQELKHLILEAADGFLFVAQCDTGRVIYVSDSVTPVLNQSQSDWYTSTLYDLVHPDDVEKVREQLSTTESQNTGRILDLKTGTVKKEGHQSSMRLCMGSRRGFICRMRLGAIQVDTMTTSHAIRLRQRNSLGPSGDGHQYAVVHITGYIKNWPPAGNFSRGVQIERTETDEPHSGSHCCLVAIGRLQVTGTPNCSDLIGPNATSEFISRHSIDGKFTFADQRVANLLGYQPVDLLGKSAYDFYHPEDKGHMKDSFEQVLKLKGQVMSIMYRFRAKNGEWVWLRTSSFSFQNPYTDEVEYIVCTNSLAKSSQQQSAGQVSPGDQSTDPTPTINTFASPHRGMGASEGISSMAQNAGDSRYTGEVYPGMVPGSYSYNRSPVKSYSNIPQSSTQIPSTSQQGSWPSQVLYRRGGSEYSGSAGYSQMSPSTSPGGPSYTQLSSGQRPATSQDPSYQGSGSSTALWQHWQAGSEAGAQQTATQSAQAQQQQPQQQPEELGEVFRMLEPTNPEFGDLSGMFSTFTE</sequence>
<dbReference type="AlphaFoldDB" id="A0A1S3HI29"/>
<proteinExistence type="predicted"/>
<evidence type="ECO:0000313" key="10">
    <source>
        <dbReference type="Proteomes" id="UP000085678"/>
    </source>
</evidence>
<dbReference type="OrthoDB" id="71302at2759"/>
<evidence type="ECO:0000256" key="5">
    <source>
        <dbReference type="ARBA" id="ARBA00023163"/>
    </source>
</evidence>
<dbReference type="SMART" id="SM00086">
    <property type="entry name" value="PAC"/>
    <property type="match status" value="1"/>
</dbReference>
<feature type="region of interest" description="Disordered" evidence="7">
    <location>
        <begin position="499"/>
        <end position="639"/>
    </location>
</feature>
<dbReference type="NCBIfam" id="TIGR00229">
    <property type="entry name" value="sensory_box"/>
    <property type="match status" value="1"/>
</dbReference>
<dbReference type="Gene3D" id="4.10.280.10">
    <property type="entry name" value="Helix-loop-helix DNA-binding domain"/>
    <property type="match status" value="1"/>
</dbReference>
<evidence type="ECO:0000259" key="9">
    <source>
        <dbReference type="PROSITE" id="PS50888"/>
    </source>
</evidence>
<feature type="compositionally biased region" description="Low complexity" evidence="7">
    <location>
        <begin position="504"/>
        <end position="517"/>
    </location>
</feature>
<organism evidence="10 11">
    <name type="scientific">Lingula anatina</name>
    <name type="common">Brachiopod</name>
    <name type="synonym">Lingula unguis</name>
    <dbReference type="NCBI Taxonomy" id="7574"/>
    <lineage>
        <taxon>Eukaryota</taxon>
        <taxon>Metazoa</taxon>
        <taxon>Spiralia</taxon>
        <taxon>Lophotrochozoa</taxon>
        <taxon>Brachiopoda</taxon>
        <taxon>Linguliformea</taxon>
        <taxon>Lingulata</taxon>
        <taxon>Lingulida</taxon>
        <taxon>Linguloidea</taxon>
        <taxon>Lingulidae</taxon>
        <taxon>Lingula</taxon>
    </lineage>
</organism>
<dbReference type="InterPro" id="IPR011598">
    <property type="entry name" value="bHLH_dom"/>
</dbReference>
<accession>A0A1S3HI29</accession>
<evidence type="ECO:0000256" key="6">
    <source>
        <dbReference type="ARBA" id="ARBA00023242"/>
    </source>
</evidence>
<keyword evidence="10" id="KW-1185">Reference proteome</keyword>
<dbReference type="InterPro" id="IPR050933">
    <property type="entry name" value="Circadian_TF"/>
</dbReference>
<dbReference type="GO" id="GO:0005737">
    <property type="term" value="C:cytoplasm"/>
    <property type="evidence" value="ECO:0007669"/>
    <property type="project" value="InterPro"/>
</dbReference>
<feature type="compositionally biased region" description="Low complexity" evidence="7">
    <location>
        <begin position="526"/>
        <end position="552"/>
    </location>
</feature>
<dbReference type="Pfam" id="PF00010">
    <property type="entry name" value="HLH"/>
    <property type="match status" value="1"/>
</dbReference>
<dbReference type="SMART" id="SM00091">
    <property type="entry name" value="PAS"/>
    <property type="match status" value="2"/>
</dbReference>
<dbReference type="Pfam" id="PF14598">
    <property type="entry name" value="PAS_11"/>
    <property type="match status" value="1"/>
</dbReference>